<keyword evidence="3" id="KW-0808">Transferase</keyword>
<name>A0A848KHH9_9NOCA</name>
<feature type="transmembrane region" description="Helical" evidence="8">
    <location>
        <begin position="399"/>
        <end position="423"/>
    </location>
</feature>
<keyword evidence="8" id="KW-0472">Membrane</keyword>
<feature type="compositionally biased region" description="Low complexity" evidence="7">
    <location>
        <begin position="314"/>
        <end position="325"/>
    </location>
</feature>
<evidence type="ECO:0000313" key="11">
    <source>
        <dbReference type="Proteomes" id="UP000535543"/>
    </source>
</evidence>
<protein>
    <recommendedName>
        <fullName evidence="1">non-specific serine/threonine protein kinase</fullName>
        <ecNumber evidence="1">2.7.11.1</ecNumber>
    </recommendedName>
</protein>
<keyword evidence="4" id="KW-0547">Nucleotide-binding</keyword>
<dbReference type="EC" id="2.7.11.1" evidence="1"/>
<evidence type="ECO:0000256" key="1">
    <source>
        <dbReference type="ARBA" id="ARBA00012513"/>
    </source>
</evidence>
<evidence type="ECO:0000256" key="3">
    <source>
        <dbReference type="ARBA" id="ARBA00022679"/>
    </source>
</evidence>
<dbReference type="PROSITE" id="PS00108">
    <property type="entry name" value="PROTEIN_KINASE_ST"/>
    <property type="match status" value="1"/>
</dbReference>
<organism evidence="10 11">
    <name type="scientific">Antrihabitans stalactiti</name>
    <dbReference type="NCBI Taxonomy" id="2584121"/>
    <lineage>
        <taxon>Bacteria</taxon>
        <taxon>Bacillati</taxon>
        <taxon>Actinomycetota</taxon>
        <taxon>Actinomycetes</taxon>
        <taxon>Mycobacteriales</taxon>
        <taxon>Nocardiaceae</taxon>
        <taxon>Antrihabitans</taxon>
    </lineage>
</organism>
<dbReference type="PROSITE" id="PS50011">
    <property type="entry name" value="PROTEIN_KINASE_DOM"/>
    <property type="match status" value="1"/>
</dbReference>
<feature type="compositionally biased region" description="Pro residues" evidence="7">
    <location>
        <begin position="326"/>
        <end position="349"/>
    </location>
</feature>
<dbReference type="GO" id="GO:0005524">
    <property type="term" value="F:ATP binding"/>
    <property type="evidence" value="ECO:0007669"/>
    <property type="project" value="UniProtKB-KW"/>
</dbReference>
<feature type="transmembrane region" description="Helical" evidence="8">
    <location>
        <begin position="354"/>
        <end position="387"/>
    </location>
</feature>
<keyword evidence="8" id="KW-1133">Transmembrane helix</keyword>
<keyword evidence="2 10" id="KW-0723">Serine/threonine-protein kinase</keyword>
<evidence type="ECO:0000256" key="8">
    <source>
        <dbReference type="SAM" id="Phobius"/>
    </source>
</evidence>
<dbReference type="InterPro" id="IPR008271">
    <property type="entry name" value="Ser/Thr_kinase_AS"/>
</dbReference>
<feature type="domain" description="Protein kinase" evidence="9">
    <location>
        <begin position="12"/>
        <end position="278"/>
    </location>
</feature>
<reference evidence="10 11" key="2">
    <citation type="submission" date="2020-06" db="EMBL/GenBank/DDBJ databases">
        <title>Antribacter stalactiti gen. nov., sp. nov., a new member of the family Nacardiaceae isolated from a cave.</title>
        <authorList>
            <person name="Kim I.S."/>
        </authorList>
    </citation>
    <scope>NUCLEOTIDE SEQUENCE [LARGE SCALE GENOMIC DNA]</scope>
    <source>
        <strain evidence="10 11">YC2-7</strain>
    </source>
</reference>
<gene>
    <name evidence="10" type="ORF">FGL95_10025</name>
</gene>
<dbReference type="Gene3D" id="3.30.200.20">
    <property type="entry name" value="Phosphorylase Kinase, domain 1"/>
    <property type="match status" value="1"/>
</dbReference>
<dbReference type="InterPro" id="IPR000719">
    <property type="entry name" value="Prot_kinase_dom"/>
</dbReference>
<dbReference type="CDD" id="cd14014">
    <property type="entry name" value="STKc_PknB_like"/>
    <property type="match status" value="1"/>
</dbReference>
<keyword evidence="8" id="KW-0812">Transmembrane</keyword>
<dbReference type="SMART" id="SM00220">
    <property type="entry name" value="S_TKc"/>
    <property type="match status" value="1"/>
</dbReference>
<dbReference type="GO" id="GO:0004674">
    <property type="term" value="F:protein serine/threonine kinase activity"/>
    <property type="evidence" value="ECO:0007669"/>
    <property type="project" value="UniProtKB-KW"/>
</dbReference>
<feature type="compositionally biased region" description="Polar residues" evidence="7">
    <location>
        <begin position="284"/>
        <end position="295"/>
    </location>
</feature>
<proteinExistence type="predicted"/>
<evidence type="ECO:0000256" key="6">
    <source>
        <dbReference type="ARBA" id="ARBA00022840"/>
    </source>
</evidence>
<dbReference type="Pfam" id="PF00069">
    <property type="entry name" value="Pkinase"/>
    <property type="match status" value="1"/>
</dbReference>
<comment type="caution">
    <text evidence="10">The sequence shown here is derived from an EMBL/GenBank/DDBJ whole genome shotgun (WGS) entry which is preliminary data.</text>
</comment>
<evidence type="ECO:0000313" key="10">
    <source>
        <dbReference type="EMBL" id="NMN95367.1"/>
    </source>
</evidence>
<evidence type="ECO:0000256" key="2">
    <source>
        <dbReference type="ARBA" id="ARBA00022527"/>
    </source>
</evidence>
<accession>A0A848KHH9</accession>
<reference evidence="10 11" key="1">
    <citation type="submission" date="2019-05" db="EMBL/GenBank/DDBJ databases">
        <authorList>
            <person name="Lee S.D."/>
        </authorList>
    </citation>
    <scope>NUCLEOTIDE SEQUENCE [LARGE SCALE GENOMIC DNA]</scope>
    <source>
        <strain evidence="10 11">YC2-7</strain>
    </source>
</reference>
<dbReference type="EMBL" id="VCQU01000003">
    <property type="protein sequence ID" value="NMN95367.1"/>
    <property type="molecule type" value="Genomic_DNA"/>
</dbReference>
<dbReference type="InterPro" id="IPR011009">
    <property type="entry name" value="Kinase-like_dom_sf"/>
</dbReference>
<dbReference type="AlphaFoldDB" id="A0A848KHH9"/>
<keyword evidence="6" id="KW-0067">ATP-binding</keyword>
<dbReference type="RefSeq" id="WP_169586193.1">
    <property type="nucleotide sequence ID" value="NZ_VCQU01000003.1"/>
</dbReference>
<evidence type="ECO:0000256" key="4">
    <source>
        <dbReference type="ARBA" id="ARBA00022741"/>
    </source>
</evidence>
<dbReference type="PANTHER" id="PTHR43289:SF6">
    <property type="entry name" value="SERINE_THREONINE-PROTEIN KINASE NEKL-3"/>
    <property type="match status" value="1"/>
</dbReference>
<dbReference type="PANTHER" id="PTHR43289">
    <property type="entry name" value="MITOGEN-ACTIVATED PROTEIN KINASE KINASE KINASE 20-RELATED"/>
    <property type="match status" value="1"/>
</dbReference>
<evidence type="ECO:0000256" key="7">
    <source>
        <dbReference type="SAM" id="MobiDB-lite"/>
    </source>
</evidence>
<dbReference type="SUPFAM" id="SSF56112">
    <property type="entry name" value="Protein kinase-like (PK-like)"/>
    <property type="match status" value="1"/>
</dbReference>
<keyword evidence="5 10" id="KW-0418">Kinase</keyword>
<dbReference type="Gene3D" id="1.10.510.10">
    <property type="entry name" value="Transferase(Phosphotransferase) domain 1"/>
    <property type="match status" value="1"/>
</dbReference>
<evidence type="ECO:0000256" key="5">
    <source>
        <dbReference type="ARBA" id="ARBA00022777"/>
    </source>
</evidence>
<feature type="region of interest" description="Disordered" evidence="7">
    <location>
        <begin position="278"/>
        <end position="349"/>
    </location>
</feature>
<evidence type="ECO:0000259" key="9">
    <source>
        <dbReference type="PROSITE" id="PS50011"/>
    </source>
</evidence>
<dbReference type="Proteomes" id="UP000535543">
    <property type="component" value="Unassembled WGS sequence"/>
</dbReference>
<keyword evidence="11" id="KW-1185">Reference proteome</keyword>
<sequence>MTLTPGSEFAGYTIERLLGAGGMGTVYLARHPRLPRYDALKVLSGAPGGNDQFRARFEREADLASRLRHPNIVTIYDRGAADDQLWIAMEYVDGIDAAHLMSQPGTSLTAKRAVAIVADAAKGLDYAHRSGLLHRDVKPANILVTGGGDEDERALIADFGIARSMDESQRFTVGDNVLATLAYAAPEQLEGDESDSRADIYALGCTLYELLTGSTPYPYPTLGAIMRAHMTAPPPRPTERIRNLPARIDAVIARAMDKNPDRRYSTCRELAEDATQALTVPLQKMTNAPFTNSGPQRPRQPEPTVQSGGAHRSQPQPTAQPQPTQWRPPQPTPRPFTPQPFHSPAPKPSPLAGWSLGTGILGLISCFTLIGGFTLGVAAVWLGLGAVSKDKQRGLGRSGMATAGIILGALTLVATIFWLIYVIRLEVDKPS</sequence>